<keyword evidence="6" id="KW-0598">Phosphotransferase system</keyword>
<feature type="transmembrane region" description="Helical" evidence="14">
    <location>
        <begin position="380"/>
        <end position="401"/>
    </location>
</feature>
<dbReference type="OrthoDB" id="9796178at2"/>
<evidence type="ECO:0000256" key="8">
    <source>
        <dbReference type="ARBA" id="ARBA00022989"/>
    </source>
</evidence>
<keyword evidence="8 14" id="KW-1133">Transmembrane helix</keyword>
<evidence type="ECO:0000256" key="9">
    <source>
        <dbReference type="ARBA" id="ARBA00023136"/>
    </source>
</evidence>
<evidence type="ECO:0000256" key="7">
    <source>
        <dbReference type="ARBA" id="ARBA00022692"/>
    </source>
</evidence>
<name>A0A347ZUT8_9CHLR</name>
<feature type="transmembrane region" description="Helical" evidence="14">
    <location>
        <begin position="48"/>
        <end position="68"/>
    </location>
</feature>
<keyword evidence="16" id="KW-1185">Reference proteome</keyword>
<feature type="transmembrane region" description="Helical" evidence="14">
    <location>
        <begin position="266"/>
        <end position="285"/>
    </location>
</feature>
<proteinExistence type="inferred from homology"/>
<evidence type="ECO:0000256" key="3">
    <source>
        <dbReference type="ARBA" id="ARBA00022448"/>
    </source>
</evidence>
<evidence type="ECO:0000256" key="14">
    <source>
        <dbReference type="SAM" id="Phobius"/>
    </source>
</evidence>
<sequence>MAVFDAILSLITLPAIVLGLIALVGLLLQKKSAGDVFKGTLKTILGQLILAVGIGALINALSPIQVFFETGIPSGSFESFVTYDEAVVGAVQNANLANIGAEIAWTMLFGYMVHILVSRFTKFRYIYLTGHMIWIHAGAFAILFHSFGLPMYAVVALASVMDGFYMSLMPALAQPIMRKITGSDEIAFGHGQTLLNMLGAWAGKLVGDPEDSAEKIEIKESFSFLRDMSVSISIIMLLVAFIGAGLAMSQVGVAGFEETISAGQNWFVYTLLTALNFTAGVLVLLQGVRMLISEITPAFKGIAEKLIPGAKPALDCPVIYPYGPNSLIIGLISGTIGQILGMVLLAIMKWPVPLPSMIAAFFASGSGAIFGNATGGRKGAWLGGFLWGFVGWILISFAYKFQVFGDLAAFGAVGLGFTVPDAIVPSIVVWAIAKLFGV</sequence>
<feature type="transmembrane region" description="Helical" evidence="14">
    <location>
        <begin position="99"/>
        <end position="118"/>
    </location>
</feature>
<comment type="subunit">
    <text evidence="2">Homodimer.</text>
</comment>
<keyword evidence="3" id="KW-0813">Transport</keyword>
<keyword evidence="7 14" id="KW-0812">Transmembrane</keyword>
<feature type="transmembrane region" description="Helical" evidence="14">
    <location>
        <begin position="228"/>
        <end position="246"/>
    </location>
</feature>
<feature type="transmembrane region" description="Helical" evidence="14">
    <location>
        <begin position="407"/>
        <end position="433"/>
    </location>
</feature>
<evidence type="ECO:0000256" key="5">
    <source>
        <dbReference type="ARBA" id="ARBA00022597"/>
    </source>
</evidence>
<feature type="transmembrane region" description="Helical" evidence="14">
    <location>
        <begin position="151"/>
        <end position="173"/>
    </location>
</feature>
<dbReference type="InterPro" id="IPR004703">
    <property type="entry name" value="PTS_sugar-sp_permease"/>
</dbReference>
<reference evidence="15 16" key="1">
    <citation type="submission" date="2018-08" db="EMBL/GenBank/DDBJ databases">
        <title>Genomic Encyclopedia of Type Strains, Phase IV (KMG-IV): sequencing the most valuable type-strain genomes for metagenomic binning, comparative biology and taxonomic classification.</title>
        <authorList>
            <person name="Goeker M."/>
        </authorList>
    </citation>
    <scope>NUCLEOTIDE SEQUENCE [LARGE SCALE GENOMIC DNA]</scope>
    <source>
        <strain evidence="15 16">DSM 23923</strain>
    </source>
</reference>
<feature type="transmembrane region" description="Helical" evidence="14">
    <location>
        <begin position="327"/>
        <end position="348"/>
    </location>
</feature>
<keyword evidence="5" id="KW-0762">Sugar transport</keyword>
<evidence type="ECO:0000256" key="13">
    <source>
        <dbReference type="ARBA" id="ARBA00042859"/>
    </source>
</evidence>
<evidence type="ECO:0000313" key="16">
    <source>
        <dbReference type="Proteomes" id="UP000256388"/>
    </source>
</evidence>
<comment type="function">
    <text evidence="10">The phosphoenolpyruvate-dependent sugar phosphotransferase system (sugar PTS), a major carbohydrate active transport system, catalyzes the phosphorylation of incoming sugar substrates concomitantly with their translocation across the cell membrane. The enzyme II UlaABC PTS system is involved in ascorbate transport.</text>
</comment>
<keyword evidence="9 14" id="KW-0472">Membrane</keyword>
<dbReference type="PANTHER" id="PTHR33843">
    <property type="entry name" value="ASCORBATE-SPECIFIC PTS SYSTEM EIIC COMPONENT"/>
    <property type="match status" value="1"/>
</dbReference>
<evidence type="ECO:0000313" key="15">
    <source>
        <dbReference type="EMBL" id="REG10346.1"/>
    </source>
</evidence>
<evidence type="ECO:0000256" key="6">
    <source>
        <dbReference type="ARBA" id="ARBA00022683"/>
    </source>
</evidence>
<dbReference type="Proteomes" id="UP000256388">
    <property type="component" value="Unassembled WGS sequence"/>
</dbReference>
<feature type="transmembrane region" description="Helical" evidence="14">
    <location>
        <begin position="125"/>
        <end position="145"/>
    </location>
</feature>
<gene>
    <name evidence="15" type="ORF">DFR64_0201</name>
</gene>
<comment type="similarity">
    <text evidence="11">Belongs to the UlaA family.</text>
</comment>
<organism evidence="15 16">
    <name type="scientific">Pelolinea submarina</name>
    <dbReference type="NCBI Taxonomy" id="913107"/>
    <lineage>
        <taxon>Bacteria</taxon>
        <taxon>Bacillati</taxon>
        <taxon>Chloroflexota</taxon>
        <taxon>Anaerolineae</taxon>
        <taxon>Anaerolineales</taxon>
        <taxon>Anaerolineaceae</taxon>
        <taxon>Pelolinea</taxon>
    </lineage>
</organism>
<protein>
    <recommendedName>
        <fullName evidence="12">Ascorbate-specific PTS system EIIC component</fullName>
    </recommendedName>
    <alternativeName>
        <fullName evidence="13">Ascorbate-specific permease IIC component UlaA</fullName>
    </alternativeName>
</protein>
<dbReference type="EMBL" id="QUMS01000001">
    <property type="protein sequence ID" value="REG10346.1"/>
    <property type="molecule type" value="Genomic_DNA"/>
</dbReference>
<dbReference type="Pfam" id="PF03611">
    <property type="entry name" value="EIIC-GAT"/>
    <property type="match status" value="1"/>
</dbReference>
<comment type="subcellular location">
    <subcellularLocation>
        <location evidence="1">Cell membrane</location>
        <topology evidence="1">Multi-pass membrane protein</topology>
    </subcellularLocation>
</comment>
<dbReference type="InterPro" id="IPR051562">
    <property type="entry name" value="Ascorbate-PTS_EIIC"/>
</dbReference>
<dbReference type="RefSeq" id="WP_116223534.1">
    <property type="nucleotide sequence ID" value="NZ_AP018437.1"/>
</dbReference>
<evidence type="ECO:0000256" key="10">
    <source>
        <dbReference type="ARBA" id="ARBA00037387"/>
    </source>
</evidence>
<evidence type="ECO:0000256" key="1">
    <source>
        <dbReference type="ARBA" id="ARBA00004651"/>
    </source>
</evidence>
<evidence type="ECO:0000256" key="2">
    <source>
        <dbReference type="ARBA" id="ARBA00011738"/>
    </source>
</evidence>
<dbReference type="GO" id="GO:0005886">
    <property type="term" value="C:plasma membrane"/>
    <property type="evidence" value="ECO:0007669"/>
    <property type="project" value="UniProtKB-SubCell"/>
</dbReference>
<feature type="transmembrane region" description="Helical" evidence="14">
    <location>
        <begin position="354"/>
        <end position="373"/>
    </location>
</feature>
<dbReference type="PANTHER" id="PTHR33843:SF4">
    <property type="entry name" value="ASCORBATE-SPECIFIC PTS SYSTEM EIIC COMPONENT"/>
    <property type="match status" value="1"/>
</dbReference>
<evidence type="ECO:0000256" key="4">
    <source>
        <dbReference type="ARBA" id="ARBA00022475"/>
    </source>
</evidence>
<evidence type="ECO:0000256" key="12">
    <source>
        <dbReference type="ARBA" id="ARBA00039702"/>
    </source>
</evidence>
<dbReference type="AlphaFoldDB" id="A0A347ZUT8"/>
<comment type="caution">
    <text evidence="15">The sequence shown here is derived from an EMBL/GenBank/DDBJ whole genome shotgun (WGS) entry which is preliminary data.</text>
</comment>
<keyword evidence="4" id="KW-1003">Cell membrane</keyword>
<feature type="transmembrane region" description="Helical" evidence="14">
    <location>
        <begin position="6"/>
        <end position="28"/>
    </location>
</feature>
<accession>A0A347ZUT8</accession>
<evidence type="ECO:0000256" key="11">
    <source>
        <dbReference type="ARBA" id="ARBA00038218"/>
    </source>
</evidence>
<dbReference type="GO" id="GO:0009401">
    <property type="term" value="P:phosphoenolpyruvate-dependent sugar phosphotransferase system"/>
    <property type="evidence" value="ECO:0007669"/>
    <property type="project" value="UniProtKB-KW"/>
</dbReference>